<dbReference type="PIRSF" id="PIRSF006648">
    <property type="entry name" value="DrrB"/>
    <property type="match status" value="1"/>
</dbReference>
<dbReference type="AlphaFoldDB" id="A0A1B7INP3"/>
<evidence type="ECO:0000259" key="10">
    <source>
        <dbReference type="PROSITE" id="PS51012"/>
    </source>
</evidence>
<evidence type="ECO:0000256" key="4">
    <source>
        <dbReference type="ARBA" id="ARBA00022475"/>
    </source>
</evidence>
<evidence type="ECO:0000313" key="12">
    <source>
        <dbReference type="Proteomes" id="UP000078410"/>
    </source>
</evidence>
<feature type="transmembrane region" description="Helical" evidence="9">
    <location>
        <begin position="59"/>
        <end position="85"/>
    </location>
</feature>
<name>A0A1B7INP3_9ENTR</name>
<dbReference type="InterPro" id="IPR000412">
    <property type="entry name" value="ABC_2_transport"/>
</dbReference>
<dbReference type="Pfam" id="PF01061">
    <property type="entry name" value="ABC2_membrane"/>
    <property type="match status" value="1"/>
</dbReference>
<dbReference type="GO" id="GO:0140359">
    <property type="term" value="F:ABC-type transporter activity"/>
    <property type="evidence" value="ECO:0007669"/>
    <property type="project" value="InterPro"/>
</dbReference>
<dbReference type="RefSeq" id="WP_064560052.1">
    <property type="nucleotide sequence ID" value="NZ_LXER01000020.1"/>
</dbReference>
<keyword evidence="4 9" id="KW-1003">Cell membrane</keyword>
<evidence type="ECO:0000256" key="7">
    <source>
        <dbReference type="ARBA" id="ARBA00022989"/>
    </source>
</evidence>
<sequence>MSSPGYWLELIQILTRKEISVRYKSSVLGYFWSVANPLMFGLIYYVVFKETMRVPVANYPLFLLCGLFAWQWMTAVIGNATTVFLANSVIIRKMSFPRGALPVSQVLMEGGHFLCALPVIVLLMLIMGQTPSLAWVWGVPLMWFLQALFLTGIAWTVASLTPFVRDLERFISLGLMALFYASPILYTPQMLPQRWQWVLHANPLAPFILAWRDLLMNGHLSGQSVAILFTLSFFSLLIGGGILHCLSPRLAEIL</sequence>
<dbReference type="Proteomes" id="UP000078410">
    <property type="component" value="Unassembled WGS sequence"/>
</dbReference>
<keyword evidence="12" id="KW-1185">Reference proteome</keyword>
<evidence type="ECO:0000313" key="11">
    <source>
        <dbReference type="EMBL" id="OAT31285.1"/>
    </source>
</evidence>
<evidence type="ECO:0000256" key="2">
    <source>
        <dbReference type="ARBA" id="ARBA00007783"/>
    </source>
</evidence>
<evidence type="ECO:0000256" key="6">
    <source>
        <dbReference type="ARBA" id="ARBA00022692"/>
    </source>
</evidence>
<evidence type="ECO:0000256" key="8">
    <source>
        <dbReference type="ARBA" id="ARBA00023136"/>
    </source>
</evidence>
<proteinExistence type="inferred from homology"/>
<dbReference type="InterPro" id="IPR013525">
    <property type="entry name" value="ABC2_TM"/>
</dbReference>
<dbReference type="OrthoDB" id="9786910at2"/>
<dbReference type="EMBL" id="LXER01000020">
    <property type="protein sequence ID" value="OAT31285.1"/>
    <property type="molecule type" value="Genomic_DNA"/>
</dbReference>
<keyword evidence="8 9" id="KW-0472">Membrane</keyword>
<dbReference type="PROSITE" id="PS51012">
    <property type="entry name" value="ABC_TM2"/>
    <property type="match status" value="1"/>
</dbReference>
<comment type="caution">
    <text evidence="11">The sequence shown here is derived from an EMBL/GenBank/DDBJ whole genome shotgun (WGS) entry which is preliminary data.</text>
</comment>
<keyword evidence="7 9" id="KW-1133">Transmembrane helix</keyword>
<keyword evidence="5" id="KW-0997">Cell inner membrane</keyword>
<organism evidence="11 12">
    <name type="scientific">Buttiauxella brennerae ATCC 51605</name>
    <dbReference type="NCBI Taxonomy" id="1354251"/>
    <lineage>
        <taxon>Bacteria</taxon>
        <taxon>Pseudomonadati</taxon>
        <taxon>Pseudomonadota</taxon>
        <taxon>Gammaproteobacteria</taxon>
        <taxon>Enterobacterales</taxon>
        <taxon>Enterobacteriaceae</taxon>
        <taxon>Buttiauxella</taxon>
    </lineage>
</organism>
<dbReference type="GO" id="GO:0043190">
    <property type="term" value="C:ATP-binding cassette (ABC) transporter complex"/>
    <property type="evidence" value="ECO:0007669"/>
    <property type="project" value="InterPro"/>
</dbReference>
<comment type="similarity">
    <text evidence="2 9">Belongs to the ABC-2 integral membrane protein family.</text>
</comment>
<feature type="transmembrane region" description="Helical" evidence="9">
    <location>
        <begin position="225"/>
        <end position="246"/>
    </location>
</feature>
<comment type="subcellular location">
    <subcellularLocation>
        <location evidence="1 9">Cell inner membrane</location>
        <topology evidence="1 9">Multi-pass membrane protein</topology>
    </subcellularLocation>
</comment>
<gene>
    <name evidence="11" type="ORF">M975_2616</name>
</gene>
<dbReference type="PATRIC" id="fig|1354251.4.peg.2697"/>
<dbReference type="GO" id="GO:0015920">
    <property type="term" value="P:lipopolysaccharide transport"/>
    <property type="evidence" value="ECO:0007669"/>
    <property type="project" value="TreeGrafter"/>
</dbReference>
<accession>A0A1B7INP3</accession>
<evidence type="ECO:0000256" key="1">
    <source>
        <dbReference type="ARBA" id="ARBA00004429"/>
    </source>
</evidence>
<keyword evidence="6 9" id="KW-0812">Transmembrane</keyword>
<protein>
    <recommendedName>
        <fullName evidence="9">Transport permease protein</fullName>
    </recommendedName>
</protein>
<evidence type="ECO:0000256" key="9">
    <source>
        <dbReference type="RuleBase" id="RU361157"/>
    </source>
</evidence>
<evidence type="ECO:0000256" key="5">
    <source>
        <dbReference type="ARBA" id="ARBA00022519"/>
    </source>
</evidence>
<evidence type="ECO:0000256" key="3">
    <source>
        <dbReference type="ARBA" id="ARBA00022448"/>
    </source>
</evidence>
<dbReference type="InterPro" id="IPR047817">
    <property type="entry name" value="ABC2_TM_bact-type"/>
</dbReference>
<keyword evidence="3 9" id="KW-0813">Transport</keyword>
<dbReference type="PANTHER" id="PTHR30413">
    <property type="entry name" value="INNER MEMBRANE TRANSPORT PERMEASE"/>
    <property type="match status" value="1"/>
</dbReference>
<dbReference type="PANTHER" id="PTHR30413:SF8">
    <property type="entry name" value="TRANSPORT PERMEASE PROTEIN"/>
    <property type="match status" value="1"/>
</dbReference>
<feature type="transmembrane region" description="Helical" evidence="9">
    <location>
        <begin position="27"/>
        <end position="47"/>
    </location>
</feature>
<reference evidence="11 12" key="1">
    <citation type="submission" date="2016-04" db="EMBL/GenBank/DDBJ databases">
        <title>ATOL: Assembling a taxonomically balanced genome-scale reconstruction of the evolutionary history of the Enterobacteriaceae.</title>
        <authorList>
            <person name="Plunkett G.III."/>
            <person name="Neeno-Eckwall E.C."/>
            <person name="Glasner J.D."/>
            <person name="Perna N.T."/>
        </authorList>
    </citation>
    <scope>NUCLEOTIDE SEQUENCE [LARGE SCALE GENOMIC DNA]</scope>
    <source>
        <strain evidence="11 12">ATCC 51605</strain>
    </source>
</reference>
<feature type="domain" description="ABC transmembrane type-2" evidence="10">
    <location>
        <begin position="28"/>
        <end position="246"/>
    </location>
</feature>
<feature type="transmembrane region" description="Helical" evidence="9">
    <location>
        <begin position="170"/>
        <end position="187"/>
    </location>
</feature>
<feature type="transmembrane region" description="Helical" evidence="9">
    <location>
        <begin position="106"/>
        <end position="128"/>
    </location>
</feature>
<feature type="transmembrane region" description="Helical" evidence="9">
    <location>
        <begin position="134"/>
        <end position="158"/>
    </location>
</feature>